<sequence length="121" mass="13708">MNLVTHTLAQILMDFVQRAKTVMNPEEDPVLGPLLTQVRLRRGGWPQTKEEWEEALARLLAEIVVEGWDRYGAPGVAQLGEHRVVASFNGPGGLYTVEASSKREAYMEARREWVYRLLTQG</sequence>
<dbReference type="EMBL" id="JAHXRS010000035">
    <property type="protein sequence ID" value="MBW6396142.1"/>
    <property type="molecule type" value="Genomic_DNA"/>
</dbReference>
<protein>
    <submittedName>
        <fullName evidence="1">Uncharacterized protein</fullName>
    </submittedName>
</protein>
<evidence type="ECO:0000313" key="2">
    <source>
        <dbReference type="Proteomes" id="UP000724268"/>
    </source>
</evidence>
<evidence type="ECO:0000313" key="1">
    <source>
        <dbReference type="EMBL" id="MBW6396142.1"/>
    </source>
</evidence>
<reference evidence="1 2" key="1">
    <citation type="submission" date="2021-07" db="EMBL/GenBank/DDBJ databases">
        <title>Thermus aquaticus gen. n. and sp. n., a nonsporulating extreme thermophile.</title>
        <authorList>
            <person name="Hu C.-J."/>
            <person name="Li W.-J."/>
            <person name="Xian W.-D."/>
        </authorList>
    </citation>
    <scope>NUCLEOTIDE SEQUENCE [LARGE SCALE GENOMIC DNA]</scope>
    <source>
        <strain evidence="1 2">SYSU G05001</strain>
    </source>
</reference>
<dbReference type="Proteomes" id="UP000724268">
    <property type="component" value="Unassembled WGS sequence"/>
</dbReference>
<accession>A0ABS7A1G9</accession>
<proteinExistence type="predicted"/>
<name>A0ABS7A1G9_9DEIN</name>
<gene>
    <name evidence="1" type="ORF">KZX47_13430</name>
</gene>
<organism evidence="1 2">
    <name type="scientific">Thermus brevis</name>
    <dbReference type="NCBI Taxonomy" id="2862456"/>
    <lineage>
        <taxon>Bacteria</taxon>
        <taxon>Thermotogati</taxon>
        <taxon>Deinococcota</taxon>
        <taxon>Deinococci</taxon>
        <taxon>Thermales</taxon>
        <taxon>Thermaceae</taxon>
        <taxon>Thermus</taxon>
    </lineage>
</organism>
<keyword evidence="2" id="KW-1185">Reference proteome</keyword>
<dbReference type="RefSeq" id="WP_219760550.1">
    <property type="nucleotide sequence ID" value="NZ_JAHXRS010000035.1"/>
</dbReference>
<comment type="caution">
    <text evidence="1">The sequence shown here is derived from an EMBL/GenBank/DDBJ whole genome shotgun (WGS) entry which is preliminary data.</text>
</comment>